<dbReference type="Proteomes" id="UP000593802">
    <property type="component" value="Chromosome"/>
</dbReference>
<evidence type="ECO:0000256" key="3">
    <source>
        <dbReference type="ARBA" id="ARBA00022960"/>
    </source>
</evidence>
<dbReference type="GO" id="GO:0032153">
    <property type="term" value="C:cell division site"/>
    <property type="evidence" value="ECO:0007669"/>
    <property type="project" value="TreeGrafter"/>
</dbReference>
<protein>
    <submittedName>
        <fullName evidence="7">Rod shape-determining protein RodA</fullName>
    </submittedName>
</protein>
<dbReference type="AlphaFoldDB" id="A0A7I8D7V0"/>
<reference evidence="7 8" key="1">
    <citation type="submission" date="2020-08" db="EMBL/GenBank/DDBJ databases">
        <title>Complete Genome Sequence of Effusibacillus dendaii Strain skT53, Isolated from Farmland soil.</title>
        <authorList>
            <person name="Konishi T."/>
            <person name="Kawasaki H."/>
        </authorList>
    </citation>
    <scope>NUCLEOTIDE SEQUENCE [LARGE SCALE GENOMIC DNA]</scope>
    <source>
        <strain evidence="8">skT53</strain>
    </source>
</reference>
<feature type="transmembrane region" description="Helical" evidence="6">
    <location>
        <begin position="28"/>
        <end position="50"/>
    </location>
</feature>
<organism evidence="7 8">
    <name type="scientific">Effusibacillus dendaii</name>
    <dbReference type="NCBI Taxonomy" id="2743772"/>
    <lineage>
        <taxon>Bacteria</taxon>
        <taxon>Bacillati</taxon>
        <taxon>Bacillota</taxon>
        <taxon>Bacilli</taxon>
        <taxon>Bacillales</taxon>
        <taxon>Alicyclobacillaceae</taxon>
        <taxon>Effusibacillus</taxon>
    </lineage>
</organism>
<dbReference type="KEGG" id="eff:skT53_00640"/>
<sequence length="397" mass="43444">MAFSQIPPFRSWGEIVIERVANKRIVDIDWLMVAIVAGLSVGSVVMVASASHVNLTGDPSYFYARQSVWFLIGFGVLFYSLRIDYAEYTQHWKQLYFVGIGLLVLVSLTGAVTNGAKSWFQIGPLRLEPAELMKIILILTMASLLENTESALSNKQLLQALSVAGLPVFLVILQPDLGTALMMSAIAFGILWARGIGRKQAAALLAVGSLAAGTFAALFVVKKELFFKLVHPYQWERLTLFLHPQIRETGMGAGYQLHQSMLAIGAGQIWGEGIFKGIQTQGAWIPERHTDFIFSVVAEELGFAGACLLLAAYFALLWRMIKIGREARDSMGALIVAGVLSMFLAQVFENVGMTMSIMPITGITLPLMSYGGSSILSSMLAIGLVLNVGYHRKKIKF</sequence>
<keyword evidence="2 6" id="KW-0812">Transmembrane</keyword>
<feature type="transmembrane region" description="Helical" evidence="6">
    <location>
        <begin position="368"/>
        <end position="390"/>
    </location>
</feature>
<dbReference type="PANTHER" id="PTHR30474">
    <property type="entry name" value="CELL CYCLE PROTEIN"/>
    <property type="match status" value="1"/>
</dbReference>
<evidence type="ECO:0000313" key="8">
    <source>
        <dbReference type="Proteomes" id="UP000593802"/>
    </source>
</evidence>
<dbReference type="Pfam" id="PF01098">
    <property type="entry name" value="FTSW_RODA_SPOVE"/>
    <property type="match status" value="1"/>
</dbReference>
<comment type="subcellular location">
    <subcellularLocation>
        <location evidence="1">Membrane</location>
        <topology evidence="1">Multi-pass membrane protein</topology>
    </subcellularLocation>
</comment>
<feature type="transmembrane region" description="Helical" evidence="6">
    <location>
        <begin position="301"/>
        <end position="318"/>
    </location>
</feature>
<evidence type="ECO:0000256" key="1">
    <source>
        <dbReference type="ARBA" id="ARBA00004141"/>
    </source>
</evidence>
<feature type="transmembrane region" description="Helical" evidence="6">
    <location>
        <begin position="62"/>
        <end position="83"/>
    </location>
</feature>
<gene>
    <name evidence="7" type="ORF">skT53_00640</name>
</gene>
<dbReference type="InterPro" id="IPR011923">
    <property type="entry name" value="RodA/MrdB"/>
</dbReference>
<dbReference type="GO" id="GO:0005886">
    <property type="term" value="C:plasma membrane"/>
    <property type="evidence" value="ECO:0007669"/>
    <property type="project" value="TreeGrafter"/>
</dbReference>
<dbReference type="NCBIfam" id="TIGR02210">
    <property type="entry name" value="rodA_shape"/>
    <property type="match status" value="1"/>
</dbReference>
<dbReference type="GO" id="GO:0015648">
    <property type="term" value="F:lipid-linked peptidoglycan transporter activity"/>
    <property type="evidence" value="ECO:0007669"/>
    <property type="project" value="TreeGrafter"/>
</dbReference>
<keyword evidence="8" id="KW-1185">Reference proteome</keyword>
<accession>A0A7I8D7V0</accession>
<dbReference type="PANTHER" id="PTHR30474:SF1">
    <property type="entry name" value="PEPTIDOGLYCAN GLYCOSYLTRANSFERASE MRDB"/>
    <property type="match status" value="1"/>
</dbReference>
<dbReference type="GO" id="GO:0008360">
    <property type="term" value="P:regulation of cell shape"/>
    <property type="evidence" value="ECO:0007669"/>
    <property type="project" value="UniProtKB-KW"/>
</dbReference>
<evidence type="ECO:0000256" key="4">
    <source>
        <dbReference type="ARBA" id="ARBA00022989"/>
    </source>
</evidence>
<evidence type="ECO:0000256" key="2">
    <source>
        <dbReference type="ARBA" id="ARBA00022692"/>
    </source>
</evidence>
<dbReference type="GO" id="GO:0051301">
    <property type="term" value="P:cell division"/>
    <property type="evidence" value="ECO:0007669"/>
    <property type="project" value="InterPro"/>
</dbReference>
<name>A0A7I8D7V0_9BACL</name>
<keyword evidence="5 6" id="KW-0472">Membrane</keyword>
<keyword evidence="3" id="KW-0133">Cell shape</keyword>
<feature type="transmembrane region" description="Helical" evidence="6">
    <location>
        <begin position="203"/>
        <end position="221"/>
    </location>
</feature>
<feature type="transmembrane region" description="Helical" evidence="6">
    <location>
        <begin position="95"/>
        <end position="113"/>
    </location>
</feature>
<evidence type="ECO:0000313" key="7">
    <source>
        <dbReference type="EMBL" id="BCJ85079.1"/>
    </source>
</evidence>
<keyword evidence="4 6" id="KW-1133">Transmembrane helix</keyword>
<dbReference type="InterPro" id="IPR001182">
    <property type="entry name" value="FtsW/RodA"/>
</dbReference>
<evidence type="ECO:0000256" key="5">
    <source>
        <dbReference type="ARBA" id="ARBA00023136"/>
    </source>
</evidence>
<proteinExistence type="predicted"/>
<feature type="transmembrane region" description="Helical" evidence="6">
    <location>
        <begin position="330"/>
        <end position="348"/>
    </location>
</feature>
<evidence type="ECO:0000256" key="6">
    <source>
        <dbReference type="SAM" id="Phobius"/>
    </source>
</evidence>
<dbReference type="EMBL" id="AP023366">
    <property type="protein sequence ID" value="BCJ85079.1"/>
    <property type="molecule type" value="Genomic_DNA"/>
</dbReference>
<feature type="transmembrane region" description="Helical" evidence="6">
    <location>
        <begin position="179"/>
        <end position="196"/>
    </location>
</feature>